<reference evidence="12 13" key="1">
    <citation type="submission" date="2015-08" db="EMBL/GenBank/DDBJ databases">
        <title>Genome sequencing of Penicillium nordicum.</title>
        <authorList>
            <person name="Nguyen H.D."/>
            <person name="Seifert K.A."/>
        </authorList>
    </citation>
    <scope>NUCLEOTIDE SEQUENCE [LARGE SCALE GENOMIC DNA]</scope>
    <source>
        <strain evidence="12 13">DAOMC 185683</strain>
    </source>
</reference>
<organism evidence="12 13">
    <name type="scientific">Penicillium nordicum</name>
    <dbReference type="NCBI Taxonomy" id="229535"/>
    <lineage>
        <taxon>Eukaryota</taxon>
        <taxon>Fungi</taxon>
        <taxon>Dikarya</taxon>
        <taxon>Ascomycota</taxon>
        <taxon>Pezizomycotina</taxon>
        <taxon>Eurotiomycetes</taxon>
        <taxon>Eurotiomycetidae</taxon>
        <taxon>Eurotiales</taxon>
        <taxon>Aspergillaceae</taxon>
        <taxon>Penicillium</taxon>
    </lineage>
</organism>
<evidence type="ECO:0000313" key="13">
    <source>
        <dbReference type="Proteomes" id="UP000037696"/>
    </source>
</evidence>
<keyword evidence="13" id="KW-1185">Reference proteome</keyword>
<dbReference type="OrthoDB" id="10254720at2759"/>
<evidence type="ECO:0000313" key="12">
    <source>
        <dbReference type="EMBL" id="KOS47971.1"/>
    </source>
</evidence>
<evidence type="ECO:0000256" key="4">
    <source>
        <dbReference type="ARBA" id="ARBA00022554"/>
    </source>
</evidence>
<keyword evidence="5" id="KW-0967">Endosome</keyword>
<keyword evidence="4" id="KW-0926">Vacuole</keyword>
<evidence type="ECO:0000256" key="10">
    <source>
        <dbReference type="SAM" id="MobiDB-lite"/>
    </source>
</evidence>
<evidence type="ECO:0000256" key="2">
    <source>
        <dbReference type="ARBA" id="ARBA00004177"/>
    </source>
</evidence>
<dbReference type="AlphaFoldDB" id="A0A0M8PGZ5"/>
<keyword evidence="6" id="KW-0472">Membrane</keyword>
<feature type="compositionally biased region" description="Polar residues" evidence="10">
    <location>
        <begin position="42"/>
        <end position="58"/>
    </location>
</feature>
<dbReference type="Gene3D" id="3.30.1520.10">
    <property type="entry name" value="Phox-like domain"/>
    <property type="match status" value="1"/>
</dbReference>
<feature type="domain" description="PX" evidence="11">
    <location>
        <begin position="121"/>
        <end position="238"/>
    </location>
</feature>
<evidence type="ECO:0000256" key="9">
    <source>
        <dbReference type="ARBA" id="ARBA00033785"/>
    </source>
</evidence>
<dbReference type="GO" id="GO:0005774">
    <property type="term" value="C:vacuolar membrane"/>
    <property type="evidence" value="ECO:0007669"/>
    <property type="project" value="UniProtKB-SubCell"/>
</dbReference>
<dbReference type="InterPro" id="IPR037917">
    <property type="entry name" value="Ypt35_PX"/>
</dbReference>
<comment type="similarity">
    <text evidence="3">Belongs to the YPT35 family.</text>
</comment>
<dbReference type="GO" id="GO:0010008">
    <property type="term" value="C:endosome membrane"/>
    <property type="evidence" value="ECO:0007669"/>
    <property type="project" value="UniProtKB-SubCell"/>
</dbReference>
<gene>
    <name evidence="12" type="ORF">ACN38_g1091</name>
</gene>
<evidence type="ECO:0000256" key="1">
    <source>
        <dbReference type="ARBA" id="ARBA00004148"/>
    </source>
</evidence>
<accession>A0A0M8PGZ5</accession>
<dbReference type="STRING" id="229535.A0A0M8PGZ5"/>
<dbReference type="InterPro" id="IPR036871">
    <property type="entry name" value="PX_dom_sf"/>
</dbReference>
<dbReference type="EMBL" id="LHQQ01000010">
    <property type="protein sequence ID" value="KOS47971.1"/>
    <property type="molecule type" value="Genomic_DNA"/>
</dbReference>
<dbReference type="SUPFAM" id="SSF64268">
    <property type="entry name" value="PX domain"/>
    <property type="match status" value="1"/>
</dbReference>
<proteinExistence type="inferred from homology"/>
<dbReference type="Pfam" id="PF00787">
    <property type="entry name" value="PX"/>
    <property type="match status" value="1"/>
</dbReference>
<comment type="function">
    <text evidence="7">Recruits the lipid transfer protein VPS13 to endosomal and vacuolar membranes.</text>
</comment>
<dbReference type="Proteomes" id="UP000037696">
    <property type="component" value="Unassembled WGS sequence"/>
</dbReference>
<comment type="subcellular location">
    <subcellularLocation>
        <location evidence="2">Endosome</location>
    </subcellularLocation>
    <subcellularLocation>
        <location evidence="1">Vacuole membrane</location>
        <topology evidence="1">Peripheral membrane protein</topology>
    </subcellularLocation>
</comment>
<comment type="caution">
    <text evidence="12">The sequence shown here is derived from an EMBL/GenBank/DDBJ whole genome shotgun (WGS) entry which is preliminary data.</text>
</comment>
<dbReference type="PANTHER" id="PTHR10555">
    <property type="entry name" value="SORTING NEXIN"/>
    <property type="match status" value="1"/>
</dbReference>
<dbReference type="SMART" id="SM00312">
    <property type="entry name" value="PX"/>
    <property type="match status" value="1"/>
</dbReference>
<dbReference type="CDD" id="cd07280">
    <property type="entry name" value="PX_YPT35"/>
    <property type="match status" value="1"/>
</dbReference>
<evidence type="ECO:0000256" key="8">
    <source>
        <dbReference type="ARBA" id="ARBA00033774"/>
    </source>
</evidence>
<sequence>MEPAPEEAGPASKPHPFSPHPDTHPFPALQPNTDTDTDTDNIHTNPPATNINSQNGPPHSSASSTSTTSRPLSAVVPPYWRRHERNASHASQSSLNVAAHITLEDHTADPNSETSRGLWASSVAIDDHVVVRGMTGVGSYVVWNCTVQTLDGGPIVVRMRYSEFDDLRQRLVDSFPHARSALPALPPKSVIYKFRPKFLESRRVGLEYFLKWVSHRISMITILSFSRPTTDSVLAVSF</sequence>
<name>A0A0M8PGZ5_9EURO</name>
<feature type="compositionally biased region" description="Low complexity" evidence="10">
    <location>
        <begin position="60"/>
        <end position="69"/>
    </location>
</feature>
<dbReference type="PROSITE" id="PS50195">
    <property type="entry name" value="PX"/>
    <property type="match status" value="1"/>
</dbReference>
<protein>
    <recommendedName>
        <fullName evidence="8">Endosomal/vacuolar adapter protein YPT35</fullName>
    </recommendedName>
    <alternativeName>
        <fullName evidence="9">PX domain-containing protein YPT35</fullName>
    </alternativeName>
</protein>
<dbReference type="GO" id="GO:0032266">
    <property type="term" value="F:phosphatidylinositol-3-phosphate binding"/>
    <property type="evidence" value="ECO:0007669"/>
    <property type="project" value="InterPro"/>
</dbReference>
<evidence type="ECO:0000259" key="11">
    <source>
        <dbReference type="PROSITE" id="PS50195"/>
    </source>
</evidence>
<dbReference type="InterPro" id="IPR001683">
    <property type="entry name" value="PX_dom"/>
</dbReference>
<evidence type="ECO:0000256" key="7">
    <source>
        <dbReference type="ARBA" id="ARBA00033728"/>
    </source>
</evidence>
<feature type="region of interest" description="Disordered" evidence="10">
    <location>
        <begin position="1"/>
        <end position="72"/>
    </location>
</feature>
<dbReference type="PANTHER" id="PTHR10555:SF170">
    <property type="entry name" value="FI18122P1"/>
    <property type="match status" value="1"/>
</dbReference>
<evidence type="ECO:0000256" key="5">
    <source>
        <dbReference type="ARBA" id="ARBA00022753"/>
    </source>
</evidence>
<evidence type="ECO:0000256" key="6">
    <source>
        <dbReference type="ARBA" id="ARBA00023136"/>
    </source>
</evidence>
<evidence type="ECO:0000256" key="3">
    <source>
        <dbReference type="ARBA" id="ARBA00007426"/>
    </source>
</evidence>